<evidence type="ECO:0000313" key="3">
    <source>
        <dbReference type="Proteomes" id="UP000518255"/>
    </source>
</evidence>
<organism evidence="2 3">
    <name type="scientific">Limosilactobacillus fastidiosus</name>
    <dbReference type="NCBI Taxonomy" id="2759855"/>
    <lineage>
        <taxon>Bacteria</taxon>
        <taxon>Bacillati</taxon>
        <taxon>Bacillota</taxon>
        <taxon>Bacilli</taxon>
        <taxon>Lactobacillales</taxon>
        <taxon>Lactobacillaceae</taxon>
        <taxon>Limosilactobacillus</taxon>
    </lineage>
</organism>
<dbReference type="RefSeq" id="WP_182580815.1">
    <property type="nucleotide sequence ID" value="NZ_JACIUY010000048.1"/>
</dbReference>
<dbReference type="Proteomes" id="UP000518255">
    <property type="component" value="Unassembled WGS sequence"/>
</dbReference>
<dbReference type="EMBL" id="JACIUZ010000041">
    <property type="protein sequence ID" value="MBB1063404.1"/>
    <property type="molecule type" value="Genomic_DNA"/>
</dbReference>
<name>A0A7W3TZL0_9LACO</name>
<proteinExistence type="predicted"/>
<dbReference type="AlphaFoldDB" id="A0A7W3TZL0"/>
<dbReference type="EMBL" id="JACIUY010000048">
    <property type="protein sequence ID" value="MBB1085915.1"/>
    <property type="molecule type" value="Genomic_DNA"/>
</dbReference>
<keyword evidence="4" id="KW-1185">Reference proteome</keyword>
<reference evidence="3 4" key="1">
    <citation type="submission" date="2020-07" db="EMBL/GenBank/DDBJ databases">
        <title>Description of Limosilactobacillus balticus sp. nov., Limosilactobacillus agrestis sp. nov., Limosilactobacillus albertensis sp. nov., Limosilactobacillus rudii sp. nov., Limosilactobacillus fastidiosus sp. nov., five novel Limosilactobacillus species isolated from the vertebrate gastrointestinal tract, and proposal of 6 subspecies of Limosilactobacillus reuteri adapted to the gastrointestinal tract of specific vertebrate hosts.</title>
        <authorList>
            <person name="Li F."/>
            <person name="Cheng C."/>
            <person name="Zheng J."/>
            <person name="Quevedo R.M."/>
            <person name="Li J."/>
            <person name="Roos S."/>
            <person name="Gaenzle M.G."/>
            <person name="Walter J."/>
        </authorList>
    </citation>
    <scope>NUCLEOTIDE SEQUENCE [LARGE SCALE GENOMIC DNA]</scope>
    <source>
        <strain evidence="2 3">WF-MA3-C</strain>
        <strain evidence="1 4">WF-MO7-1</strain>
    </source>
</reference>
<gene>
    <name evidence="2" type="ORF">H5R63_03760</name>
    <name evidence="1" type="ORF">H5R64_06495</name>
</gene>
<evidence type="ECO:0000313" key="2">
    <source>
        <dbReference type="EMBL" id="MBB1085915.1"/>
    </source>
</evidence>
<sequence>MEKLVTLTVKHRREIIQKLTPRQVEALSEFTRFTILSKFHTRHYLKNTDWQFIGMMIDPYYHQAHSHHGENLYCDCGRRLKNQFILRSRSSGRQLRLGITHFQQHASIPEKVAKEIQAGVNEIHLYMDSILQRYAAGHSFPHAAFDYAVKHGGFINRESTILYQRCQLFANVNLPLYQTDELALRQLVRELKSGTRPRLTKKQILQLKETIATDWRQLEQQLTLIQFQLSEAGVTGQDLHRIKSNGINYALQRRKSRFLVHQWKEITDLTLNKARAQLVIKLRELAFYALILGDEEKFSLQQAQICQSLAAHHISVKGSRSFGVREAQKIIEELSDVS</sequence>
<protein>
    <submittedName>
        <fullName evidence="2">Uncharacterized protein</fullName>
    </submittedName>
</protein>
<comment type="caution">
    <text evidence="2">The sequence shown here is derived from an EMBL/GenBank/DDBJ whole genome shotgun (WGS) entry which is preliminary data.</text>
</comment>
<evidence type="ECO:0000313" key="4">
    <source>
        <dbReference type="Proteomes" id="UP000544052"/>
    </source>
</evidence>
<dbReference type="Proteomes" id="UP000544052">
    <property type="component" value="Unassembled WGS sequence"/>
</dbReference>
<accession>A0A7W3TZL0</accession>
<evidence type="ECO:0000313" key="1">
    <source>
        <dbReference type="EMBL" id="MBB1063404.1"/>
    </source>
</evidence>